<dbReference type="EMBL" id="BAABME010006721">
    <property type="protein sequence ID" value="GAA0169134.1"/>
    <property type="molecule type" value="Genomic_DNA"/>
</dbReference>
<proteinExistence type="predicted"/>
<organism evidence="3 4">
    <name type="scientific">Lithospermum erythrorhizon</name>
    <name type="common">Purple gromwell</name>
    <name type="synonym">Lithospermum officinale var. erythrorhizon</name>
    <dbReference type="NCBI Taxonomy" id="34254"/>
    <lineage>
        <taxon>Eukaryota</taxon>
        <taxon>Viridiplantae</taxon>
        <taxon>Streptophyta</taxon>
        <taxon>Embryophyta</taxon>
        <taxon>Tracheophyta</taxon>
        <taxon>Spermatophyta</taxon>
        <taxon>Magnoliopsida</taxon>
        <taxon>eudicotyledons</taxon>
        <taxon>Gunneridae</taxon>
        <taxon>Pentapetalae</taxon>
        <taxon>asterids</taxon>
        <taxon>lamiids</taxon>
        <taxon>Boraginales</taxon>
        <taxon>Boraginaceae</taxon>
        <taxon>Boraginoideae</taxon>
        <taxon>Lithospermeae</taxon>
        <taxon>Lithospermum</taxon>
    </lineage>
</organism>
<protein>
    <recommendedName>
        <fullName evidence="2">Pectinesterase inhibitor domain-containing protein</fullName>
    </recommendedName>
</protein>
<evidence type="ECO:0000259" key="2">
    <source>
        <dbReference type="Pfam" id="PF04043"/>
    </source>
</evidence>
<accession>A0AAV3QZS5</accession>
<dbReference type="AlphaFoldDB" id="A0AAV3QZS5"/>
<reference evidence="3 4" key="1">
    <citation type="submission" date="2024-01" db="EMBL/GenBank/DDBJ databases">
        <title>The complete chloroplast genome sequence of Lithospermum erythrorhizon: insights into the phylogenetic relationship among Boraginaceae species and the maternal lineages of purple gromwells.</title>
        <authorList>
            <person name="Okada T."/>
            <person name="Watanabe K."/>
        </authorList>
    </citation>
    <scope>NUCLEOTIDE SEQUENCE [LARGE SCALE GENOMIC DNA]</scope>
</reference>
<keyword evidence="1" id="KW-0812">Transmembrane</keyword>
<feature type="domain" description="Pectinesterase inhibitor" evidence="2">
    <location>
        <begin position="95"/>
        <end position="210"/>
    </location>
</feature>
<keyword evidence="1" id="KW-1133">Transmembrane helix</keyword>
<comment type="caution">
    <text evidence="3">The sequence shown here is derived from an EMBL/GenBank/DDBJ whole genome shotgun (WGS) entry which is preliminary data.</text>
</comment>
<dbReference type="Proteomes" id="UP001454036">
    <property type="component" value="Unassembled WGS sequence"/>
</dbReference>
<feature type="transmembrane region" description="Helical" evidence="1">
    <location>
        <begin position="265"/>
        <end position="286"/>
    </location>
</feature>
<feature type="transmembrane region" description="Helical" evidence="1">
    <location>
        <begin position="25"/>
        <end position="47"/>
    </location>
</feature>
<evidence type="ECO:0000313" key="3">
    <source>
        <dbReference type="EMBL" id="GAA0169134.1"/>
    </source>
</evidence>
<dbReference type="InterPro" id="IPR006501">
    <property type="entry name" value="Pectinesterase_inhib_dom"/>
</dbReference>
<keyword evidence="1" id="KW-0472">Membrane</keyword>
<dbReference type="InterPro" id="IPR035513">
    <property type="entry name" value="Invertase/methylesterase_inhib"/>
</dbReference>
<evidence type="ECO:0000256" key="1">
    <source>
        <dbReference type="SAM" id="Phobius"/>
    </source>
</evidence>
<dbReference type="GO" id="GO:0004857">
    <property type="term" value="F:enzyme inhibitor activity"/>
    <property type="evidence" value="ECO:0007669"/>
    <property type="project" value="InterPro"/>
</dbReference>
<name>A0AAV3QZS5_LITER</name>
<gene>
    <name evidence="3" type="ORF">LIER_23681</name>
</gene>
<evidence type="ECO:0000313" key="4">
    <source>
        <dbReference type="Proteomes" id="UP001454036"/>
    </source>
</evidence>
<dbReference type="Gene3D" id="1.20.140.40">
    <property type="entry name" value="Invertase/pectin methylesterase inhibitor family protein"/>
    <property type="match status" value="1"/>
</dbReference>
<sequence length="289" mass="33147">MENPNSTHLQQEHSSSRFTNNNLPFFISSIIIFIFIVGAIVSVSYMIKLENESQSLSSNPSKAILEVCRLCHYFDLKFDFSSSWIEDQELKSKYDNHKLCFDSISSLHSQNYTNTINPSMIFYLSLQVAITKIKNLHKEPALKENCDKLLNESQSQLHVSLTKMRVDPNDSILRDDKLVNDMKSLIKNALDDVEGCLTKVKGKRFGRLMGLKEIMFKIKITKSYLGNCLGILDKIEEIFQLFYPSIGSALGVDFYYSSIDTLSSTIFFCSQYVMLVIIVGVFLHVWRRN</sequence>
<dbReference type="Pfam" id="PF04043">
    <property type="entry name" value="PMEI"/>
    <property type="match status" value="1"/>
</dbReference>
<keyword evidence="4" id="KW-1185">Reference proteome</keyword>
<dbReference type="SUPFAM" id="SSF101148">
    <property type="entry name" value="Plant invertase/pectin methylesterase inhibitor"/>
    <property type="match status" value="1"/>
</dbReference>